<dbReference type="SUPFAM" id="SSF55781">
    <property type="entry name" value="GAF domain-like"/>
    <property type="match status" value="1"/>
</dbReference>
<organism evidence="6 7">
    <name type="scientific">Geodia barretti</name>
    <name type="common">Barrett's horny sponge</name>
    <dbReference type="NCBI Taxonomy" id="519541"/>
    <lineage>
        <taxon>Eukaryota</taxon>
        <taxon>Metazoa</taxon>
        <taxon>Porifera</taxon>
        <taxon>Demospongiae</taxon>
        <taxon>Heteroscleromorpha</taxon>
        <taxon>Tetractinellida</taxon>
        <taxon>Astrophorina</taxon>
        <taxon>Geodiidae</taxon>
        <taxon>Geodia</taxon>
    </lineage>
</organism>
<evidence type="ECO:0000313" key="6">
    <source>
        <dbReference type="EMBL" id="CAI8027287.1"/>
    </source>
</evidence>
<dbReference type="PANTHER" id="PTHR34824">
    <property type="entry name" value="HEAT-INDUCIBLE TRANSCRIPTION REPRESSOR HRCA"/>
    <property type="match status" value="1"/>
</dbReference>
<dbReference type="InterPro" id="IPR023120">
    <property type="entry name" value="WHTH_transcript_rep_HrcA_IDD"/>
</dbReference>
<name>A0AA35SEA3_GEOBA</name>
<gene>
    <name evidence="6" type="ORF">GBAR_LOCUS15617</name>
</gene>
<sequence length="344" mass="37736">MLTHRAGSVLNILVNEYISTANPVASEEIARLSPTKVSPATVRNAMSLLTEEGYISRPHVSAGAVPSDRGYRYYVEALEEVPPLPDSVQQQIHQHFDHADADLAELSRRCALILSRIATNMAIVTVPQSRSSRLKHIQLVYLDEATALLIIVLQEARLLRRLLPLEEPTDQDSLTQVANFLNDRFSGHNRAEIAASQGELGPLEERVRQSALSLLQEAETYSIPEHYVDGLRWLLNQPEMSQGSQARELVELLEEQVLLGSVLSEQPDTGDIAVFIGGENSDEHLRPFGVILCQYGIPQQASGTICVIGPTRMSYADTISGVGFLSSLMSRLVLELYGGRAGSG</sequence>
<keyword evidence="7" id="KW-1185">Reference proteome</keyword>
<dbReference type="Gene3D" id="1.10.10.10">
    <property type="entry name" value="Winged helix-like DNA-binding domain superfamily/Winged helix DNA-binding domain"/>
    <property type="match status" value="1"/>
</dbReference>
<evidence type="ECO:0000256" key="3">
    <source>
        <dbReference type="ARBA" id="ARBA00023016"/>
    </source>
</evidence>
<dbReference type="SUPFAM" id="SSF46785">
    <property type="entry name" value="Winged helix' DNA-binding domain"/>
    <property type="match status" value="1"/>
</dbReference>
<dbReference type="EMBL" id="CASHTH010002268">
    <property type="protein sequence ID" value="CAI8027287.1"/>
    <property type="molecule type" value="Genomic_DNA"/>
</dbReference>
<dbReference type="Proteomes" id="UP001174909">
    <property type="component" value="Unassembled WGS sequence"/>
</dbReference>
<feature type="domain" description="Heat-inducible transcription repressor HrcA C-terminal" evidence="5">
    <location>
        <begin position="108"/>
        <end position="319"/>
    </location>
</feature>
<dbReference type="Gene3D" id="3.30.390.60">
    <property type="entry name" value="Heat-inducible transcription repressor hrca homolog, domain 3"/>
    <property type="match status" value="1"/>
</dbReference>
<evidence type="ECO:0000256" key="2">
    <source>
        <dbReference type="ARBA" id="ARBA00023015"/>
    </source>
</evidence>
<keyword evidence="4" id="KW-0804">Transcription</keyword>
<dbReference type="PANTHER" id="PTHR34824:SF1">
    <property type="entry name" value="HEAT-INDUCIBLE TRANSCRIPTION REPRESSOR HRCA"/>
    <property type="match status" value="1"/>
</dbReference>
<dbReference type="NCBIfam" id="TIGR00331">
    <property type="entry name" value="hrcA"/>
    <property type="match status" value="1"/>
</dbReference>
<dbReference type="GO" id="GO:0045892">
    <property type="term" value="P:negative regulation of DNA-templated transcription"/>
    <property type="evidence" value="ECO:0007669"/>
    <property type="project" value="TreeGrafter"/>
</dbReference>
<evidence type="ECO:0000259" key="5">
    <source>
        <dbReference type="Pfam" id="PF01628"/>
    </source>
</evidence>
<keyword evidence="3" id="KW-0346">Stress response</keyword>
<dbReference type="HAMAP" id="MF_00081">
    <property type="entry name" value="HrcA"/>
    <property type="match status" value="1"/>
</dbReference>
<dbReference type="PIRSF" id="PIRSF005485">
    <property type="entry name" value="HrcA"/>
    <property type="match status" value="1"/>
</dbReference>
<dbReference type="AlphaFoldDB" id="A0AA35SEA3"/>
<protein>
    <submittedName>
        <fullName evidence="6">Heat-inducible transcription repressor HrcA</fullName>
    </submittedName>
</protein>
<evidence type="ECO:0000313" key="7">
    <source>
        <dbReference type="Proteomes" id="UP001174909"/>
    </source>
</evidence>
<dbReference type="Gene3D" id="3.30.450.40">
    <property type="match status" value="1"/>
</dbReference>
<reference evidence="6" key="1">
    <citation type="submission" date="2023-03" db="EMBL/GenBank/DDBJ databases">
        <authorList>
            <person name="Steffen K."/>
            <person name="Cardenas P."/>
        </authorList>
    </citation>
    <scope>NUCLEOTIDE SEQUENCE</scope>
</reference>
<dbReference type="InterPro" id="IPR036388">
    <property type="entry name" value="WH-like_DNA-bd_sf"/>
</dbReference>
<keyword evidence="1" id="KW-0678">Repressor</keyword>
<evidence type="ECO:0000256" key="1">
    <source>
        <dbReference type="ARBA" id="ARBA00022491"/>
    </source>
</evidence>
<dbReference type="Pfam" id="PF01628">
    <property type="entry name" value="HrcA"/>
    <property type="match status" value="1"/>
</dbReference>
<dbReference type="InterPro" id="IPR029016">
    <property type="entry name" value="GAF-like_dom_sf"/>
</dbReference>
<evidence type="ECO:0000256" key="4">
    <source>
        <dbReference type="ARBA" id="ARBA00023163"/>
    </source>
</evidence>
<dbReference type="GO" id="GO:0003677">
    <property type="term" value="F:DNA binding"/>
    <property type="evidence" value="ECO:0007669"/>
    <property type="project" value="InterPro"/>
</dbReference>
<dbReference type="InterPro" id="IPR036390">
    <property type="entry name" value="WH_DNA-bd_sf"/>
</dbReference>
<dbReference type="InterPro" id="IPR002571">
    <property type="entry name" value="HrcA"/>
</dbReference>
<comment type="caution">
    <text evidence="6">The sequence shown here is derived from an EMBL/GenBank/DDBJ whole genome shotgun (WGS) entry which is preliminary data.</text>
</comment>
<accession>A0AA35SEA3</accession>
<dbReference type="InterPro" id="IPR021153">
    <property type="entry name" value="HrcA_C"/>
</dbReference>
<keyword evidence="2" id="KW-0805">Transcription regulation</keyword>
<proteinExistence type="inferred from homology"/>